<evidence type="ECO:0000313" key="4">
    <source>
        <dbReference type="Proteomes" id="UP000005045"/>
    </source>
</evidence>
<dbReference type="EMBL" id="ABLD01000034">
    <property type="protein sequence ID" value="EDT07104.1"/>
    <property type="molecule type" value="Genomic_DNA"/>
</dbReference>
<evidence type="ECO:0000256" key="1">
    <source>
        <dbReference type="ARBA" id="ARBA00007613"/>
    </source>
</evidence>
<dbReference type="PANTHER" id="PTHR30203:SF33">
    <property type="entry name" value="BLR4455 PROTEIN"/>
    <property type="match status" value="1"/>
</dbReference>
<feature type="compositionally biased region" description="Basic and acidic residues" evidence="2">
    <location>
        <begin position="213"/>
        <end position="222"/>
    </location>
</feature>
<sequence length="222" mass="24004">MAVQAHIPAGLPSSLLERRPDIAAAERAMASANARVGLAKSAFFPQLDVTGAFGYESATLGDLFQWSTRAFLLGPFAGTALTLPIFDGGRRSANLAKARAKLDEDVAQYRQQVLVAFKEVEDSLSNLRLLDDQISEQGFAMSASERAEQMSATQYEEGQVSYLDVIDAQRQVLQSELRSIHLASEQAVSTVALIRALGGGWAESQAQIGSEGESQKKTVERR</sequence>
<evidence type="ECO:0000313" key="3">
    <source>
        <dbReference type="EMBL" id="EDT07104.1"/>
    </source>
</evidence>
<dbReference type="PANTHER" id="PTHR30203">
    <property type="entry name" value="OUTER MEMBRANE CATION EFFLUX PROTEIN"/>
    <property type="match status" value="1"/>
</dbReference>
<reference evidence="3 4" key="1">
    <citation type="submission" date="2008-03" db="EMBL/GenBank/DDBJ databases">
        <title>Sequencing of the draft genome and assembly of Burkholderia graminis C4D1M.</title>
        <authorList>
            <consortium name="US DOE Joint Genome Institute (JGI-PGF)"/>
            <person name="Copeland A."/>
            <person name="Lucas S."/>
            <person name="Lapidus A."/>
            <person name="Glavina del Rio T."/>
            <person name="Dalin E."/>
            <person name="Tice H."/>
            <person name="Bruce D."/>
            <person name="Goodwin L."/>
            <person name="Pitluck S."/>
            <person name="Larimer F."/>
            <person name="Land M.L."/>
            <person name="Hauser L."/>
            <person name="Tiedje J."/>
            <person name="Richardson P."/>
        </authorList>
    </citation>
    <scope>NUCLEOTIDE SEQUENCE [LARGE SCALE GENOMIC DNA]</scope>
    <source>
        <strain evidence="4">ATCC 700544 / DSM 17151 / LMG 18924 / NCIMB 13744 / C4D1M</strain>
    </source>
</reference>
<dbReference type="InterPro" id="IPR010131">
    <property type="entry name" value="MdtP/NodT-like"/>
</dbReference>
<protein>
    <submittedName>
        <fullName evidence="3">Outer membrane efflux protein</fullName>
    </submittedName>
</protein>
<dbReference type="Gene3D" id="2.20.200.10">
    <property type="entry name" value="Outer membrane efflux proteins (OEP)"/>
    <property type="match status" value="1"/>
</dbReference>
<dbReference type="Gene3D" id="1.20.1600.10">
    <property type="entry name" value="Outer membrane efflux proteins (OEP)"/>
    <property type="match status" value="1"/>
</dbReference>
<comment type="caution">
    <text evidence="3">The sequence shown here is derived from an EMBL/GenBank/DDBJ whole genome shotgun (WGS) entry which is preliminary data.</text>
</comment>
<evidence type="ECO:0000256" key="2">
    <source>
        <dbReference type="SAM" id="MobiDB-lite"/>
    </source>
</evidence>
<feature type="region of interest" description="Disordered" evidence="2">
    <location>
        <begin position="203"/>
        <end position="222"/>
    </location>
</feature>
<dbReference type="AlphaFoldDB" id="B1G9V6"/>
<accession>B1G9V6</accession>
<dbReference type="Proteomes" id="UP000005045">
    <property type="component" value="Unassembled WGS sequence"/>
</dbReference>
<name>B1G9V6_PARG4</name>
<organism evidence="3 4">
    <name type="scientific">Paraburkholderia graminis (strain ATCC 700544 / DSM 17151 / LMG 18924 / NCIMB 13744 / C4D1M)</name>
    <dbReference type="NCBI Taxonomy" id="396598"/>
    <lineage>
        <taxon>Bacteria</taxon>
        <taxon>Pseudomonadati</taxon>
        <taxon>Pseudomonadota</taxon>
        <taxon>Betaproteobacteria</taxon>
        <taxon>Burkholderiales</taxon>
        <taxon>Burkholderiaceae</taxon>
        <taxon>Paraburkholderia</taxon>
    </lineage>
</organism>
<gene>
    <name evidence="3" type="ORF">BgramDRAFT_6126</name>
</gene>
<proteinExistence type="inferred from homology"/>
<comment type="similarity">
    <text evidence="1">Belongs to the outer membrane factor (OMF) (TC 1.B.17) family.</text>
</comment>
<dbReference type="Pfam" id="PF02321">
    <property type="entry name" value="OEP"/>
    <property type="match status" value="1"/>
</dbReference>
<dbReference type="InterPro" id="IPR003423">
    <property type="entry name" value="OMP_efflux"/>
</dbReference>
<dbReference type="SUPFAM" id="SSF56954">
    <property type="entry name" value="Outer membrane efflux proteins (OEP)"/>
    <property type="match status" value="1"/>
</dbReference>
<keyword evidence="4" id="KW-1185">Reference proteome</keyword>
<dbReference type="GO" id="GO:0015562">
    <property type="term" value="F:efflux transmembrane transporter activity"/>
    <property type="evidence" value="ECO:0007669"/>
    <property type="project" value="InterPro"/>
</dbReference>